<protein>
    <recommendedName>
        <fullName evidence="7">Zn(2)-C6 fungal-type domain-containing protein</fullName>
    </recommendedName>
</protein>
<evidence type="ECO:0000256" key="2">
    <source>
        <dbReference type="ARBA" id="ARBA00023015"/>
    </source>
</evidence>
<dbReference type="RefSeq" id="XP_069232716.1">
    <property type="nucleotide sequence ID" value="XM_069370111.1"/>
</dbReference>
<keyword evidence="5" id="KW-0539">Nucleus</keyword>
<dbReference type="GO" id="GO:0000981">
    <property type="term" value="F:DNA-binding transcription factor activity, RNA polymerase II-specific"/>
    <property type="evidence" value="ECO:0007669"/>
    <property type="project" value="InterPro"/>
</dbReference>
<dbReference type="PANTHER" id="PTHR31845">
    <property type="entry name" value="FINGER DOMAIN PROTEIN, PUTATIVE-RELATED"/>
    <property type="match status" value="1"/>
</dbReference>
<dbReference type="PANTHER" id="PTHR31845:SF10">
    <property type="entry name" value="ZN(II)2CYS6 TRANSCRIPTION FACTOR (EUROFUNG)"/>
    <property type="match status" value="1"/>
</dbReference>
<evidence type="ECO:0000256" key="4">
    <source>
        <dbReference type="ARBA" id="ARBA00023163"/>
    </source>
</evidence>
<dbReference type="Gene3D" id="4.10.240.10">
    <property type="entry name" value="Zn(2)-C6 fungal-type DNA-binding domain"/>
    <property type="match status" value="1"/>
</dbReference>
<proteinExistence type="predicted"/>
<reference evidence="8 9" key="1">
    <citation type="journal article" date="2020" name="Microbiol. Resour. Announc.">
        <title>Draft Genome Sequence of a Cladosporium Species Isolated from the Mesophotic Ascidian Didemnum maculosum.</title>
        <authorList>
            <person name="Gioti A."/>
            <person name="Siaperas R."/>
            <person name="Nikolaivits E."/>
            <person name="Le Goff G."/>
            <person name="Ouazzani J."/>
            <person name="Kotoulas G."/>
            <person name="Topakas E."/>
        </authorList>
    </citation>
    <scope>NUCLEOTIDE SEQUENCE [LARGE SCALE GENOMIC DNA]</scope>
    <source>
        <strain evidence="8 9">TM138-S3</strain>
    </source>
</reference>
<evidence type="ECO:0000256" key="1">
    <source>
        <dbReference type="ARBA" id="ARBA00004123"/>
    </source>
</evidence>
<evidence type="ECO:0000313" key="8">
    <source>
        <dbReference type="EMBL" id="KAL1589611.1"/>
    </source>
</evidence>
<dbReference type="SUPFAM" id="SSF57701">
    <property type="entry name" value="Zn2/Cys6 DNA-binding domain"/>
    <property type="match status" value="1"/>
</dbReference>
<feature type="compositionally biased region" description="Polar residues" evidence="6">
    <location>
        <begin position="597"/>
        <end position="608"/>
    </location>
</feature>
<evidence type="ECO:0000256" key="5">
    <source>
        <dbReference type="ARBA" id="ARBA00023242"/>
    </source>
</evidence>
<evidence type="ECO:0000256" key="6">
    <source>
        <dbReference type="SAM" id="MobiDB-lite"/>
    </source>
</evidence>
<feature type="region of interest" description="Disordered" evidence="6">
    <location>
        <begin position="567"/>
        <end position="608"/>
    </location>
</feature>
<organism evidence="8 9">
    <name type="scientific">Cladosporium halotolerans</name>
    <dbReference type="NCBI Taxonomy" id="1052096"/>
    <lineage>
        <taxon>Eukaryota</taxon>
        <taxon>Fungi</taxon>
        <taxon>Dikarya</taxon>
        <taxon>Ascomycota</taxon>
        <taxon>Pezizomycotina</taxon>
        <taxon>Dothideomycetes</taxon>
        <taxon>Dothideomycetidae</taxon>
        <taxon>Cladosporiales</taxon>
        <taxon>Cladosporiaceae</taxon>
        <taxon>Cladosporium</taxon>
    </lineage>
</organism>
<dbReference type="InterPro" id="IPR051089">
    <property type="entry name" value="prtT"/>
</dbReference>
<feature type="compositionally biased region" description="Polar residues" evidence="6">
    <location>
        <begin position="129"/>
        <end position="139"/>
    </location>
</feature>
<accession>A0AB34L1U1</accession>
<dbReference type="GeneID" id="96002949"/>
<name>A0AB34L1U1_9PEZI</name>
<feature type="region of interest" description="Disordered" evidence="6">
    <location>
        <begin position="129"/>
        <end position="153"/>
    </location>
</feature>
<feature type="region of interest" description="Disordered" evidence="6">
    <location>
        <begin position="87"/>
        <end position="116"/>
    </location>
</feature>
<dbReference type="InterPro" id="IPR001138">
    <property type="entry name" value="Zn2Cys6_DnaBD"/>
</dbReference>
<dbReference type="EMBL" id="JAAQHG020000004">
    <property type="protein sequence ID" value="KAL1589611.1"/>
    <property type="molecule type" value="Genomic_DNA"/>
</dbReference>
<dbReference type="PROSITE" id="PS00463">
    <property type="entry name" value="ZN2_CY6_FUNGAL_1"/>
    <property type="match status" value="1"/>
</dbReference>
<evidence type="ECO:0000259" key="7">
    <source>
        <dbReference type="PROSITE" id="PS00463"/>
    </source>
</evidence>
<feature type="compositionally biased region" description="Low complexity" evidence="6">
    <location>
        <begin position="87"/>
        <end position="96"/>
    </location>
</feature>
<comment type="caution">
    <text evidence="8">The sequence shown here is derived from an EMBL/GenBank/DDBJ whole genome shotgun (WGS) entry which is preliminary data.</text>
</comment>
<dbReference type="InterPro" id="IPR036864">
    <property type="entry name" value="Zn2-C6_fun-type_DNA-bd_sf"/>
</dbReference>
<sequence>MENTPTSSSVAGRPAGNAARSCLTCAKAKAKCVRQSGQQICERCSRLHKECHMKEPVQRKRRPTKLTRTAQLEKLENKLHSLVHALQAQQQAANAAESENNGHPSPSTTSGASDKGNSTVEYLVAEQNPHTASCTSTAKSTVPTPTSSFQPTQPITMDTTISIAEAAALLDRYKRLMAPAMPFVVIPDGMDAWELAHEKPFLMQAIATVSCFHDLPRQQFMVKDLMRQISERVIIRNEKSLEVLQGMLILIAWYHPHIIWAQQSILLLHLAMSLVADLNIDRAPDSCEKFRLANGSNAVVPPFSNEERRAFLGAYYLTSMMSTSFKKLSALKWSPWMTDCAETLDKEAEYESDAYLVATVRIQHLMEDVMAVEAFEAPMRYVANSYEADLDRIPTPSLSGRAKLLSEQQIASARVAIWTNSLTGLAESKSKNGSELRQRLDGLWRCVQAVHAYFELYLAMPADIFLTLPFQTFGQSVLASVTLLRLATLEVDGWDPAALREDINYSTIVGETMRQFEAVEAARPDGIQVNNDSFTKWASKLRYMKNLYDQRYPSGASGHVPVVPDVSAGGRQWPRDVPLQQQQQQQTSQYGAAGPAVQQQPTPSEDWSANPSAVFTYFDDAFWNSFSFDNLDFAGAAAPMPNLQAPAAGGAA</sequence>
<evidence type="ECO:0000313" key="9">
    <source>
        <dbReference type="Proteomes" id="UP000803884"/>
    </source>
</evidence>
<keyword evidence="4" id="KW-0804">Transcription</keyword>
<comment type="subcellular location">
    <subcellularLocation>
        <location evidence="1">Nucleus</location>
    </subcellularLocation>
</comment>
<keyword evidence="3" id="KW-0238">DNA-binding</keyword>
<keyword evidence="9" id="KW-1185">Reference proteome</keyword>
<dbReference type="CDD" id="cd00067">
    <property type="entry name" value="GAL4"/>
    <property type="match status" value="1"/>
</dbReference>
<gene>
    <name evidence="8" type="ORF">WHR41_01505</name>
</gene>
<dbReference type="AlphaFoldDB" id="A0AB34L1U1"/>
<dbReference type="Proteomes" id="UP000803884">
    <property type="component" value="Unassembled WGS sequence"/>
</dbReference>
<dbReference type="GO" id="GO:0008270">
    <property type="term" value="F:zinc ion binding"/>
    <property type="evidence" value="ECO:0007669"/>
    <property type="project" value="InterPro"/>
</dbReference>
<feature type="compositionally biased region" description="Low complexity" evidence="6">
    <location>
        <begin position="140"/>
        <end position="153"/>
    </location>
</feature>
<feature type="domain" description="Zn(2)-C6 fungal-type" evidence="7">
    <location>
        <begin position="21"/>
        <end position="51"/>
    </location>
</feature>
<dbReference type="CDD" id="cd12148">
    <property type="entry name" value="fungal_TF_MHR"/>
    <property type="match status" value="1"/>
</dbReference>
<dbReference type="SMART" id="SM00066">
    <property type="entry name" value="GAL4"/>
    <property type="match status" value="1"/>
</dbReference>
<keyword evidence="2" id="KW-0805">Transcription regulation</keyword>
<feature type="compositionally biased region" description="Polar residues" evidence="6">
    <location>
        <begin position="97"/>
        <end position="116"/>
    </location>
</feature>
<evidence type="ECO:0000256" key="3">
    <source>
        <dbReference type="ARBA" id="ARBA00023125"/>
    </source>
</evidence>
<dbReference type="GO" id="GO:0005634">
    <property type="term" value="C:nucleus"/>
    <property type="evidence" value="ECO:0007669"/>
    <property type="project" value="UniProtKB-SubCell"/>
</dbReference>
<dbReference type="GO" id="GO:0000976">
    <property type="term" value="F:transcription cis-regulatory region binding"/>
    <property type="evidence" value="ECO:0007669"/>
    <property type="project" value="TreeGrafter"/>
</dbReference>